<dbReference type="Pfam" id="PF12232">
    <property type="entry name" value="Myf5"/>
    <property type="match status" value="1"/>
</dbReference>
<sequence>VMELYEANSCFQDQNYFNNENTSVLTNYDDFIPLEEGKDSEESLKASSVCTAIEEHVFAPPGFHHTTGQCLLWACKICKRKSVTMDRRKAATLRERRRLKRVNEAFETLKRKTVPNPNQQLPKVEILRSAIQYIARLQSLLKSLNEQNAVSVNRNVSCQSNSQHGNDCPWGSSSVTNWEQEENKHSSFAYSGHKEAGTKDSTGAASLQCLSSIVDSISLQE</sequence>
<dbReference type="SMART" id="SM00520">
    <property type="entry name" value="BASIC"/>
    <property type="match status" value="1"/>
</dbReference>
<keyword evidence="6 9" id="KW-0238">DNA-binding</keyword>
<dbReference type="PANTHER" id="PTHR11534">
    <property type="entry name" value="MYOGENIC FACTOR"/>
    <property type="match status" value="1"/>
</dbReference>
<dbReference type="PANTHER" id="PTHR11534:SF4">
    <property type="entry name" value="MYOGENIC FACTOR 6"/>
    <property type="match status" value="1"/>
</dbReference>
<protein>
    <recommendedName>
        <fullName evidence="9">Myogenic factor</fullName>
    </recommendedName>
</protein>
<dbReference type="GeneTree" id="ENSGT00950000182959"/>
<dbReference type="HOGENOM" id="CLU_100258_0_0_1"/>
<dbReference type="InterPro" id="IPR011598">
    <property type="entry name" value="bHLH_dom"/>
</dbReference>
<dbReference type="InterPro" id="IPR002546">
    <property type="entry name" value="MyoD_N"/>
</dbReference>
<evidence type="ECO:0000259" key="10">
    <source>
        <dbReference type="PROSITE" id="PS50888"/>
    </source>
</evidence>
<organism evidence="11 12">
    <name type="scientific">Latimeria chalumnae</name>
    <name type="common">Coelacanth</name>
    <dbReference type="NCBI Taxonomy" id="7897"/>
    <lineage>
        <taxon>Eukaryota</taxon>
        <taxon>Metazoa</taxon>
        <taxon>Chordata</taxon>
        <taxon>Craniata</taxon>
        <taxon>Vertebrata</taxon>
        <taxon>Euteleostomi</taxon>
        <taxon>Coelacanthiformes</taxon>
        <taxon>Coelacanthidae</taxon>
        <taxon>Latimeria</taxon>
    </lineage>
</organism>
<dbReference type="AlphaFoldDB" id="H3B3V9"/>
<accession>H3B3V9</accession>
<dbReference type="Ensembl" id="ENSLACT00000016694.1">
    <property type="protein sequence ID" value="ENSLACP00000016580.1"/>
    <property type="gene ID" value="ENSLACG00000014612.1"/>
</dbReference>
<dbReference type="Pfam" id="PF00010">
    <property type="entry name" value="HLH"/>
    <property type="match status" value="1"/>
</dbReference>
<evidence type="ECO:0000313" key="12">
    <source>
        <dbReference type="Proteomes" id="UP000008672"/>
    </source>
</evidence>
<dbReference type="SUPFAM" id="SSF47459">
    <property type="entry name" value="HLH, helix-loop-helix DNA-binding domain"/>
    <property type="match status" value="1"/>
</dbReference>
<evidence type="ECO:0000256" key="2">
    <source>
        <dbReference type="ARBA" id="ARBA00022473"/>
    </source>
</evidence>
<keyword evidence="7" id="KW-0804">Transcription</keyword>
<dbReference type="GO" id="GO:0048743">
    <property type="term" value="P:positive regulation of skeletal muscle fiber development"/>
    <property type="evidence" value="ECO:0007669"/>
    <property type="project" value="TreeGrafter"/>
</dbReference>
<dbReference type="Gene3D" id="4.10.280.10">
    <property type="entry name" value="Helix-loop-helix DNA-binding domain"/>
    <property type="match status" value="1"/>
</dbReference>
<proteinExistence type="predicted"/>
<evidence type="ECO:0000256" key="8">
    <source>
        <dbReference type="ARBA" id="ARBA00023242"/>
    </source>
</evidence>
<keyword evidence="5" id="KW-0805">Transcription regulation</keyword>
<dbReference type="FunFam" id="4.10.280.10:FF:000005">
    <property type="entry name" value="Myogenic factor"/>
    <property type="match status" value="1"/>
</dbReference>
<dbReference type="PROSITE" id="PS50888">
    <property type="entry name" value="BHLH"/>
    <property type="match status" value="1"/>
</dbReference>
<reference evidence="11" key="3">
    <citation type="submission" date="2025-09" db="UniProtKB">
        <authorList>
            <consortium name="Ensembl"/>
        </authorList>
    </citation>
    <scope>IDENTIFICATION</scope>
</reference>
<dbReference type="STRING" id="7897.ENSLACP00000016580"/>
<dbReference type="Proteomes" id="UP000008672">
    <property type="component" value="Unassembled WGS sequence"/>
</dbReference>
<evidence type="ECO:0000256" key="6">
    <source>
        <dbReference type="ARBA" id="ARBA00023125"/>
    </source>
</evidence>
<dbReference type="GO" id="GO:0005634">
    <property type="term" value="C:nucleus"/>
    <property type="evidence" value="ECO:0007669"/>
    <property type="project" value="UniProtKB-SubCell"/>
</dbReference>
<dbReference type="GO" id="GO:0045663">
    <property type="term" value="P:positive regulation of myoblast differentiation"/>
    <property type="evidence" value="ECO:0007669"/>
    <property type="project" value="TreeGrafter"/>
</dbReference>
<evidence type="ECO:0000256" key="4">
    <source>
        <dbReference type="ARBA" id="ARBA00022782"/>
    </source>
</evidence>
<comment type="subcellular location">
    <subcellularLocation>
        <location evidence="1">Nucleus</location>
    </subcellularLocation>
</comment>
<evidence type="ECO:0000256" key="9">
    <source>
        <dbReference type="RuleBase" id="RU003428"/>
    </source>
</evidence>
<dbReference type="InterPro" id="IPR036638">
    <property type="entry name" value="HLH_DNA-bd_sf"/>
</dbReference>
<dbReference type="GO" id="GO:0000981">
    <property type="term" value="F:DNA-binding transcription factor activity, RNA polymerase II-specific"/>
    <property type="evidence" value="ECO:0007669"/>
    <property type="project" value="TreeGrafter"/>
</dbReference>
<dbReference type="Pfam" id="PF01586">
    <property type="entry name" value="Basic"/>
    <property type="match status" value="1"/>
</dbReference>
<evidence type="ECO:0000313" key="11">
    <source>
        <dbReference type="Ensembl" id="ENSLACP00000016580.1"/>
    </source>
</evidence>
<reference evidence="11" key="2">
    <citation type="submission" date="2025-08" db="UniProtKB">
        <authorList>
            <consortium name="Ensembl"/>
        </authorList>
    </citation>
    <scope>IDENTIFICATION</scope>
</reference>
<dbReference type="eggNOG" id="KOG3960">
    <property type="taxonomic scope" value="Eukaryota"/>
</dbReference>
<comment type="subunit">
    <text evidence="9">Efficient DNA binding requires dimerization with another bHLH protein.</text>
</comment>
<keyword evidence="3" id="KW-0517">Myogenesis</keyword>
<dbReference type="Bgee" id="ENSLACG00000014612">
    <property type="expression patterns" value="Expressed in muscle tissue and 5 other cell types or tissues"/>
</dbReference>
<dbReference type="SMART" id="SM00353">
    <property type="entry name" value="HLH"/>
    <property type="match status" value="1"/>
</dbReference>
<dbReference type="OMA" id="CPSEWGN"/>
<evidence type="ECO:0000256" key="3">
    <source>
        <dbReference type="ARBA" id="ARBA00022541"/>
    </source>
</evidence>
<dbReference type="EMBL" id="AFYH01025629">
    <property type="status" value="NOT_ANNOTATED_CDS"/>
    <property type="molecule type" value="Genomic_DNA"/>
</dbReference>
<feature type="domain" description="BHLH" evidence="10">
    <location>
        <begin position="86"/>
        <end position="137"/>
    </location>
</feature>
<dbReference type="GO" id="GO:0000978">
    <property type="term" value="F:RNA polymerase II cis-regulatory region sequence-specific DNA binding"/>
    <property type="evidence" value="ECO:0007669"/>
    <property type="project" value="TreeGrafter"/>
</dbReference>
<dbReference type="GO" id="GO:0035914">
    <property type="term" value="P:skeletal muscle cell differentiation"/>
    <property type="evidence" value="ECO:0007669"/>
    <property type="project" value="TreeGrafter"/>
</dbReference>
<keyword evidence="8 9" id="KW-0539">Nucleus</keyword>
<keyword evidence="2" id="KW-0217">Developmental protein</keyword>
<dbReference type="InParanoid" id="H3B3V9"/>
<evidence type="ECO:0000256" key="1">
    <source>
        <dbReference type="ARBA" id="ARBA00004123"/>
    </source>
</evidence>
<dbReference type="InterPro" id="IPR022032">
    <property type="entry name" value="Myf5"/>
</dbReference>
<reference evidence="12" key="1">
    <citation type="submission" date="2011-08" db="EMBL/GenBank/DDBJ databases">
        <title>The draft genome of Latimeria chalumnae.</title>
        <authorList>
            <person name="Di Palma F."/>
            <person name="Alfoldi J."/>
            <person name="Johnson J."/>
            <person name="Berlin A."/>
            <person name="Gnerre S."/>
            <person name="Jaffe D."/>
            <person name="MacCallum I."/>
            <person name="Young S."/>
            <person name="Walker B.J."/>
            <person name="Lander E."/>
            <person name="Lindblad-Toh K."/>
        </authorList>
    </citation>
    <scope>NUCLEOTIDE SEQUENCE [LARGE SCALE GENOMIC DNA]</scope>
    <source>
        <strain evidence="12">Wild caught</strain>
    </source>
</reference>
<evidence type="ECO:0000256" key="7">
    <source>
        <dbReference type="ARBA" id="ARBA00023163"/>
    </source>
</evidence>
<keyword evidence="12" id="KW-1185">Reference proteome</keyword>
<dbReference type="GO" id="GO:0046983">
    <property type="term" value="F:protein dimerization activity"/>
    <property type="evidence" value="ECO:0007669"/>
    <property type="project" value="InterPro"/>
</dbReference>
<keyword evidence="4" id="KW-0221">Differentiation</keyword>
<dbReference type="InterPro" id="IPR039704">
    <property type="entry name" value="Myogenic_factor"/>
</dbReference>
<evidence type="ECO:0000256" key="5">
    <source>
        <dbReference type="ARBA" id="ARBA00023015"/>
    </source>
</evidence>
<name>H3B3V9_LATCH</name>